<dbReference type="GO" id="GO:0016989">
    <property type="term" value="F:sigma factor antagonist activity"/>
    <property type="evidence" value="ECO:0007669"/>
    <property type="project" value="TreeGrafter"/>
</dbReference>
<dbReference type="InterPro" id="IPR012373">
    <property type="entry name" value="Ferrdict_sens_TM"/>
</dbReference>
<protein>
    <submittedName>
        <fullName evidence="4">FecR protein</fullName>
    </submittedName>
</protein>
<keyword evidence="2" id="KW-1133">Transmembrane helix</keyword>
<dbReference type="Gene3D" id="2.60.120.1440">
    <property type="match status" value="1"/>
</dbReference>
<dbReference type="EMBL" id="CP036525">
    <property type="protein sequence ID" value="QDT01976.1"/>
    <property type="molecule type" value="Genomic_DNA"/>
</dbReference>
<gene>
    <name evidence="4" type="ORF">K227x_03470</name>
</gene>
<reference evidence="4 5" key="1">
    <citation type="submission" date="2019-02" db="EMBL/GenBank/DDBJ databases">
        <title>Deep-cultivation of Planctomycetes and their phenomic and genomic characterization uncovers novel biology.</title>
        <authorList>
            <person name="Wiegand S."/>
            <person name="Jogler M."/>
            <person name="Boedeker C."/>
            <person name="Pinto D."/>
            <person name="Vollmers J."/>
            <person name="Rivas-Marin E."/>
            <person name="Kohn T."/>
            <person name="Peeters S.H."/>
            <person name="Heuer A."/>
            <person name="Rast P."/>
            <person name="Oberbeckmann S."/>
            <person name="Bunk B."/>
            <person name="Jeske O."/>
            <person name="Meyerdierks A."/>
            <person name="Storesund J.E."/>
            <person name="Kallscheuer N."/>
            <person name="Luecker S."/>
            <person name="Lage O.M."/>
            <person name="Pohl T."/>
            <person name="Merkel B.J."/>
            <person name="Hornburger P."/>
            <person name="Mueller R.-W."/>
            <person name="Bruemmer F."/>
            <person name="Labrenz M."/>
            <person name="Spormann A.M."/>
            <person name="Op den Camp H."/>
            <person name="Overmann J."/>
            <person name="Amann R."/>
            <person name="Jetten M.S.M."/>
            <person name="Mascher T."/>
            <person name="Medema M.H."/>
            <person name="Devos D.P."/>
            <person name="Kaster A.-K."/>
            <person name="Ovreas L."/>
            <person name="Rohde M."/>
            <person name="Galperin M.Y."/>
            <person name="Jogler C."/>
        </authorList>
    </citation>
    <scope>NUCLEOTIDE SEQUENCE [LARGE SCALE GENOMIC DNA]</scope>
    <source>
        <strain evidence="4 5">K22_7</strain>
    </source>
</reference>
<evidence type="ECO:0000256" key="1">
    <source>
        <dbReference type="SAM" id="MobiDB-lite"/>
    </source>
</evidence>
<dbReference type="InterPro" id="IPR013320">
    <property type="entry name" value="ConA-like_dom_sf"/>
</dbReference>
<dbReference type="AlphaFoldDB" id="A0A517N4B2"/>
<evidence type="ECO:0000313" key="5">
    <source>
        <dbReference type="Proteomes" id="UP000318538"/>
    </source>
</evidence>
<keyword evidence="5" id="KW-1185">Reference proteome</keyword>
<proteinExistence type="predicted"/>
<dbReference type="SUPFAM" id="SSF49899">
    <property type="entry name" value="Concanavalin A-like lectins/glucanases"/>
    <property type="match status" value="1"/>
</dbReference>
<sequence>MDIERLHVLIHLYLDEGLCQETKRELEQMLLASPRARDEFWARANMNSMLRQWGQESWGAGVNLGDSPDTSLPQPKAGRAMLLMLAAIAASVALTFAGYRMLKKTRGGPTARPQTVLAKEPAPLAQSMPVGAAQDAPDGTAVWAAMLRSVMDVQWVEGTRPLSVGEVMVSHRIQIESGLIELQTNRGAIVRLEGPGDLEVINGMEVRCLAGRLRVDVPPPAHGFVVRTPMVNVVDRGTSFAMDVGGETATEVHVIEGMVELVSTSTDQVTRELQEGQSVGVSQGGYRDIPSRKNEFLAAGTLSSRQQVIVKQVVEAWDRRRQVLVQDPDCFLYFDFQTRKDADTVLTNKAVGASRSTDGTIVGCDHAVGRWPGKHALEFKNPFDRLLVPLSPNHRSGNRRSLSCFLSLRLDALNLTPSSLWTIRGHGAEEVRWQIVPMADHPALGRLELLQRSANGDVAKYVSEFRFRPEQLGTWVHLALVWDDEQDECRQYIDGTCVSAHRIEVVADEMRLDGQLEIGNGGLSGPQWPRTQWPRTQRPDPQWPDPQSHEIRGRLCGRIDELAMFDRAITDREVRAYQNLRVIEWESDHGDNRWDVNKNWAAGIVPSSHDVVLIDGAGERHAHYSQGQSPNLNAIRVGSGEGRIGALKISGGSLKTTGNAESRTRIGVAGGDGVVTQDAGDVVMNALQMGLDMGSVGTYHLNGGTLLVIRGAGRTVGSLDIGANQGHGLLEISGGSLTTRSGVTLGRLGGVGTFAVHGSDIERIAIGSQGSRDGFWVQKSGSTLIAAMDAGGVTPIDIDETGDDGGGDVTFDSGSLLDVRFADETLTGSWDLMTWEGKLEDNGLQFSDSVDPNRWSFQFVDTDDSGSPDTLRVTAGNP</sequence>
<organism evidence="4 5">
    <name type="scientific">Rubripirellula lacrimiformis</name>
    <dbReference type="NCBI Taxonomy" id="1930273"/>
    <lineage>
        <taxon>Bacteria</taxon>
        <taxon>Pseudomonadati</taxon>
        <taxon>Planctomycetota</taxon>
        <taxon>Planctomycetia</taxon>
        <taxon>Pirellulales</taxon>
        <taxon>Pirellulaceae</taxon>
        <taxon>Rubripirellula</taxon>
    </lineage>
</organism>
<dbReference type="OrthoDB" id="225611at2"/>
<dbReference type="PANTHER" id="PTHR30273">
    <property type="entry name" value="PERIPLASMIC SIGNAL SENSOR AND SIGMA FACTOR ACTIVATOR FECR-RELATED"/>
    <property type="match status" value="1"/>
</dbReference>
<dbReference type="InterPro" id="IPR006860">
    <property type="entry name" value="FecR"/>
</dbReference>
<keyword evidence="2" id="KW-0472">Membrane</keyword>
<dbReference type="Proteomes" id="UP000318538">
    <property type="component" value="Chromosome"/>
</dbReference>
<accession>A0A517N4B2</accession>
<feature type="region of interest" description="Disordered" evidence="1">
    <location>
        <begin position="518"/>
        <end position="548"/>
    </location>
</feature>
<feature type="domain" description="FecR protein" evidence="3">
    <location>
        <begin position="205"/>
        <end position="260"/>
    </location>
</feature>
<name>A0A517N4B2_9BACT</name>
<evidence type="ECO:0000313" key="4">
    <source>
        <dbReference type="EMBL" id="QDT01976.1"/>
    </source>
</evidence>
<feature type="region of interest" description="Disordered" evidence="1">
    <location>
        <begin position="859"/>
        <end position="878"/>
    </location>
</feature>
<keyword evidence="2" id="KW-0812">Transmembrane</keyword>
<dbReference type="KEGG" id="rlc:K227x_03470"/>
<dbReference type="Gene3D" id="2.60.120.200">
    <property type="match status" value="1"/>
</dbReference>
<dbReference type="RefSeq" id="WP_145167766.1">
    <property type="nucleotide sequence ID" value="NZ_CP036525.1"/>
</dbReference>
<dbReference type="Pfam" id="PF04773">
    <property type="entry name" value="FecR"/>
    <property type="match status" value="1"/>
</dbReference>
<evidence type="ECO:0000256" key="2">
    <source>
        <dbReference type="SAM" id="Phobius"/>
    </source>
</evidence>
<evidence type="ECO:0000259" key="3">
    <source>
        <dbReference type="Pfam" id="PF04773"/>
    </source>
</evidence>
<dbReference type="PANTHER" id="PTHR30273:SF2">
    <property type="entry name" value="PROTEIN FECR"/>
    <property type="match status" value="1"/>
</dbReference>
<feature type="transmembrane region" description="Helical" evidence="2">
    <location>
        <begin position="80"/>
        <end position="102"/>
    </location>
</feature>